<dbReference type="InterPro" id="IPR006171">
    <property type="entry name" value="TOPRIM_dom"/>
</dbReference>
<dbReference type="Gene3D" id="1.10.8.420">
    <property type="entry name" value="RecR Domain 1"/>
    <property type="match status" value="1"/>
</dbReference>
<evidence type="ECO:0000256" key="2">
    <source>
        <dbReference type="ARBA" id="ARBA00022763"/>
    </source>
</evidence>
<evidence type="ECO:0000256" key="5">
    <source>
        <dbReference type="ARBA" id="ARBA00023172"/>
    </source>
</evidence>
<keyword evidence="2" id="KW-0227">DNA damage</keyword>
<dbReference type="PANTHER" id="PTHR30446">
    <property type="entry name" value="RECOMBINATION PROTEIN RECR"/>
    <property type="match status" value="1"/>
</dbReference>
<dbReference type="GO" id="GO:0006310">
    <property type="term" value="P:DNA recombination"/>
    <property type="evidence" value="ECO:0007669"/>
    <property type="project" value="UniProtKB-KW"/>
</dbReference>
<reference evidence="8" key="1">
    <citation type="submission" date="2018-05" db="EMBL/GenBank/DDBJ databases">
        <authorList>
            <person name="Lanie J.A."/>
            <person name="Ng W.-L."/>
            <person name="Kazmierczak K.M."/>
            <person name="Andrzejewski T.M."/>
            <person name="Davidsen T.M."/>
            <person name="Wayne K.J."/>
            <person name="Tettelin H."/>
            <person name="Glass J.I."/>
            <person name="Rusch D."/>
            <person name="Podicherti R."/>
            <person name="Tsui H.-C.T."/>
            <person name="Winkler M.E."/>
        </authorList>
    </citation>
    <scope>NUCLEOTIDE SEQUENCE</scope>
</reference>
<dbReference type="InterPro" id="IPR034137">
    <property type="entry name" value="TOPRIM_RecR"/>
</dbReference>
<dbReference type="Gene3D" id="3.40.1360.10">
    <property type="match status" value="1"/>
</dbReference>
<dbReference type="InterPro" id="IPR023627">
    <property type="entry name" value="Rcmb_RecR"/>
</dbReference>
<sequence>MGGSKIEHLIQMLARLPGLGPRSGRRAALALLDKRETLLKPLIAALTSAERSVLVCGNCGSLDTTDPCVLCVNVKRDNGVLCVVEDVASLWALERAGVFSGRYHVLGGVLSPLDGVGPDDLSIANLVSRATESHVGEVILALSATVEGQTTAHYLADRLVDSGAIVTKLAHG</sequence>
<dbReference type="SMART" id="SM00493">
    <property type="entry name" value="TOPRIM"/>
    <property type="match status" value="1"/>
</dbReference>
<dbReference type="PROSITE" id="PS01300">
    <property type="entry name" value="RECR"/>
    <property type="match status" value="1"/>
</dbReference>
<dbReference type="PANTHER" id="PTHR30446:SF0">
    <property type="entry name" value="RECOMBINATION PROTEIN RECR"/>
    <property type="match status" value="1"/>
</dbReference>
<proteinExistence type="inferred from homology"/>
<evidence type="ECO:0000259" key="7">
    <source>
        <dbReference type="PROSITE" id="PS50880"/>
    </source>
</evidence>
<dbReference type="GO" id="GO:0003677">
    <property type="term" value="F:DNA binding"/>
    <property type="evidence" value="ECO:0007669"/>
    <property type="project" value="InterPro"/>
</dbReference>
<dbReference type="InterPro" id="IPR015967">
    <property type="entry name" value="Rcmb_RecR_Znf"/>
</dbReference>
<keyword evidence="3" id="KW-0863">Zinc-finger</keyword>
<dbReference type="PROSITE" id="PS50880">
    <property type="entry name" value="TOPRIM"/>
    <property type="match status" value="1"/>
</dbReference>
<dbReference type="SUPFAM" id="SSF111304">
    <property type="entry name" value="Recombination protein RecR"/>
    <property type="match status" value="1"/>
</dbReference>
<evidence type="ECO:0000256" key="1">
    <source>
        <dbReference type="ARBA" id="ARBA00022723"/>
    </source>
</evidence>
<evidence type="ECO:0000256" key="6">
    <source>
        <dbReference type="ARBA" id="ARBA00023204"/>
    </source>
</evidence>
<feature type="domain" description="Toprim" evidence="7">
    <location>
        <begin position="79"/>
        <end position="172"/>
    </location>
</feature>
<evidence type="ECO:0000256" key="4">
    <source>
        <dbReference type="ARBA" id="ARBA00022833"/>
    </source>
</evidence>
<dbReference type="AlphaFoldDB" id="A0A382UPJ9"/>
<dbReference type="Pfam" id="PF13662">
    <property type="entry name" value="Toprim_4"/>
    <property type="match status" value="1"/>
</dbReference>
<keyword evidence="4" id="KW-0862">Zinc</keyword>
<evidence type="ECO:0000256" key="3">
    <source>
        <dbReference type="ARBA" id="ARBA00022771"/>
    </source>
</evidence>
<gene>
    <name evidence="8" type="ORF">METZ01_LOCUS389047</name>
</gene>
<dbReference type="InterPro" id="IPR000093">
    <property type="entry name" value="DNA_Rcmb_RecR"/>
</dbReference>
<dbReference type="GO" id="GO:0008270">
    <property type="term" value="F:zinc ion binding"/>
    <property type="evidence" value="ECO:0007669"/>
    <property type="project" value="UniProtKB-KW"/>
</dbReference>
<protein>
    <recommendedName>
        <fullName evidence="7">Toprim domain-containing protein</fullName>
    </recommendedName>
</protein>
<dbReference type="Pfam" id="PF21176">
    <property type="entry name" value="RecR_HhH"/>
    <property type="match status" value="1"/>
</dbReference>
<evidence type="ECO:0000313" key="8">
    <source>
        <dbReference type="EMBL" id="SVD36193.1"/>
    </source>
</evidence>
<feature type="non-terminal residue" evidence="8">
    <location>
        <position position="172"/>
    </location>
</feature>
<keyword evidence="5" id="KW-0233">DNA recombination</keyword>
<organism evidence="8">
    <name type="scientific">marine metagenome</name>
    <dbReference type="NCBI Taxonomy" id="408172"/>
    <lineage>
        <taxon>unclassified sequences</taxon>
        <taxon>metagenomes</taxon>
        <taxon>ecological metagenomes</taxon>
    </lineage>
</organism>
<keyword evidence="6" id="KW-0234">DNA repair</keyword>
<dbReference type="NCBIfam" id="TIGR00615">
    <property type="entry name" value="recR"/>
    <property type="match status" value="1"/>
</dbReference>
<name>A0A382UPJ9_9ZZZZ</name>
<dbReference type="CDD" id="cd01025">
    <property type="entry name" value="TOPRIM_recR"/>
    <property type="match status" value="1"/>
</dbReference>
<dbReference type="EMBL" id="UINC01145828">
    <property type="protein sequence ID" value="SVD36193.1"/>
    <property type="molecule type" value="Genomic_DNA"/>
</dbReference>
<accession>A0A382UPJ9</accession>
<keyword evidence="1" id="KW-0479">Metal-binding</keyword>
<dbReference type="HAMAP" id="MF_00017">
    <property type="entry name" value="RecR"/>
    <property type="match status" value="1"/>
</dbReference>
<dbReference type="GO" id="GO:0006281">
    <property type="term" value="P:DNA repair"/>
    <property type="evidence" value="ECO:0007669"/>
    <property type="project" value="UniProtKB-KW"/>
</dbReference>